<keyword evidence="3 6" id="KW-0812">Transmembrane</keyword>
<dbReference type="PANTHER" id="PTHR30477">
    <property type="entry name" value="ABC-TRANSPORTER METAL-BINDING PROTEIN"/>
    <property type="match status" value="1"/>
</dbReference>
<dbReference type="SUPFAM" id="SSF81345">
    <property type="entry name" value="ABC transporter involved in vitamin B12 uptake, BtuC"/>
    <property type="match status" value="1"/>
</dbReference>
<evidence type="ECO:0000256" key="7">
    <source>
        <dbReference type="SAM" id="Phobius"/>
    </source>
</evidence>
<sequence>MGMFFSVIGSLLIEKLRTAYTYYKEIAIPIILSGGIGLSVVFLSLANGFNNDLFQYLFGTVMAVSRQDVWTISVITGAVLIVIILFFKELFFLSFDEDQAIVSGVNRKLVHFIFIVLVALVIVVSMRIVGILLVSALMTLPVAAAMRFAKGFKQLFIYSIVFGELSVIVGLISAFYLDVVPGGMIVMVAVCILLLSLTIKTTIKRKKVELYD</sequence>
<dbReference type="Proteomes" id="UP000018895">
    <property type="component" value="Unassembled WGS sequence"/>
</dbReference>
<dbReference type="PANTHER" id="PTHR30477:SF22">
    <property type="entry name" value="METAL ABC TRANSPORTER PERMEASE"/>
    <property type="match status" value="1"/>
</dbReference>
<evidence type="ECO:0000256" key="3">
    <source>
        <dbReference type="ARBA" id="ARBA00022692"/>
    </source>
</evidence>
<reference evidence="8" key="1">
    <citation type="journal article" date="2014" name="Genome Announc.">
        <title>Draft Genome Sequences of Three Alkaliphilic Bacillus Strains, Bacillus wakoensis JCM 9140T, Bacillus akibai JCM 9157T, and Bacillus hemicellulosilyticus JCM 9152T.</title>
        <authorList>
            <person name="Yuki M."/>
            <person name="Oshima K."/>
            <person name="Suda W."/>
            <person name="Oshida Y."/>
            <person name="Kitamura K."/>
            <person name="Iida T."/>
            <person name="Hattori M."/>
            <person name="Ohkuma M."/>
        </authorList>
    </citation>
    <scope>NUCLEOTIDE SEQUENCE [LARGE SCALE GENOMIC DNA]</scope>
    <source>
        <strain evidence="8">JCM 9152</strain>
    </source>
</reference>
<evidence type="ECO:0000313" key="9">
    <source>
        <dbReference type="Proteomes" id="UP000018895"/>
    </source>
</evidence>
<dbReference type="Pfam" id="PF00950">
    <property type="entry name" value="ABC-3"/>
    <property type="match status" value="1"/>
</dbReference>
<evidence type="ECO:0000256" key="6">
    <source>
        <dbReference type="RuleBase" id="RU003943"/>
    </source>
</evidence>
<evidence type="ECO:0000313" key="8">
    <source>
        <dbReference type="EMBL" id="GAE30706.1"/>
    </source>
</evidence>
<feature type="transmembrane region" description="Helical" evidence="7">
    <location>
        <begin position="112"/>
        <end position="143"/>
    </location>
</feature>
<feature type="transmembrane region" description="Helical" evidence="7">
    <location>
        <begin position="183"/>
        <end position="203"/>
    </location>
</feature>
<dbReference type="GO" id="GO:0055085">
    <property type="term" value="P:transmembrane transport"/>
    <property type="evidence" value="ECO:0007669"/>
    <property type="project" value="InterPro"/>
</dbReference>
<organism evidence="8 9">
    <name type="scientific">Halalkalibacter hemicellulosilyticusJCM 9152</name>
    <dbReference type="NCBI Taxonomy" id="1236971"/>
    <lineage>
        <taxon>Bacteria</taxon>
        <taxon>Bacillati</taxon>
        <taxon>Bacillota</taxon>
        <taxon>Bacilli</taxon>
        <taxon>Bacillales</taxon>
        <taxon>Bacillaceae</taxon>
        <taxon>Halalkalibacter</taxon>
    </lineage>
</organism>
<accession>W4QF49</accession>
<evidence type="ECO:0000256" key="4">
    <source>
        <dbReference type="ARBA" id="ARBA00022989"/>
    </source>
</evidence>
<comment type="subcellular location">
    <subcellularLocation>
        <location evidence="6">Cell membrane</location>
        <topology evidence="6">Multi-pass membrane protein</topology>
    </subcellularLocation>
    <subcellularLocation>
        <location evidence="1">Membrane</location>
        <topology evidence="1">Multi-pass membrane protein</topology>
    </subcellularLocation>
</comment>
<keyword evidence="9" id="KW-1185">Reference proteome</keyword>
<dbReference type="EMBL" id="BAUU01000013">
    <property type="protein sequence ID" value="GAE30706.1"/>
    <property type="molecule type" value="Genomic_DNA"/>
</dbReference>
<evidence type="ECO:0000256" key="5">
    <source>
        <dbReference type="ARBA" id="ARBA00023136"/>
    </source>
</evidence>
<dbReference type="InterPro" id="IPR001626">
    <property type="entry name" value="ABC_TroCD"/>
</dbReference>
<evidence type="ECO:0000256" key="1">
    <source>
        <dbReference type="ARBA" id="ARBA00004141"/>
    </source>
</evidence>
<keyword evidence="4 7" id="KW-1133">Transmembrane helix</keyword>
<keyword evidence="6" id="KW-0813">Transport</keyword>
<dbReference type="GO" id="GO:0010043">
    <property type="term" value="P:response to zinc ion"/>
    <property type="evidence" value="ECO:0007669"/>
    <property type="project" value="TreeGrafter"/>
</dbReference>
<dbReference type="AlphaFoldDB" id="W4QF49"/>
<gene>
    <name evidence="8" type="ORF">JCM9152_2122</name>
</gene>
<feature type="transmembrane region" description="Helical" evidence="7">
    <location>
        <begin position="28"/>
        <end position="49"/>
    </location>
</feature>
<name>W4QF49_9BACI</name>
<feature type="transmembrane region" description="Helical" evidence="7">
    <location>
        <begin position="69"/>
        <end position="87"/>
    </location>
</feature>
<protein>
    <submittedName>
        <fullName evidence="8">Zinc ABC transporter</fullName>
    </submittedName>
</protein>
<dbReference type="Gene3D" id="1.10.3470.10">
    <property type="entry name" value="ABC transporter involved in vitamin B12 uptake, BtuC"/>
    <property type="match status" value="1"/>
</dbReference>
<feature type="transmembrane region" description="Helical" evidence="7">
    <location>
        <begin position="155"/>
        <end position="177"/>
    </location>
</feature>
<proteinExistence type="inferred from homology"/>
<comment type="similarity">
    <text evidence="2 6">Belongs to the ABC-3 integral membrane protein family.</text>
</comment>
<dbReference type="STRING" id="1236971.JCM9152_2122"/>
<dbReference type="GO" id="GO:0043190">
    <property type="term" value="C:ATP-binding cassette (ABC) transporter complex"/>
    <property type="evidence" value="ECO:0007669"/>
    <property type="project" value="InterPro"/>
</dbReference>
<evidence type="ECO:0000256" key="2">
    <source>
        <dbReference type="ARBA" id="ARBA00008034"/>
    </source>
</evidence>
<dbReference type="InterPro" id="IPR037294">
    <property type="entry name" value="ABC_BtuC-like"/>
</dbReference>
<keyword evidence="5 7" id="KW-0472">Membrane</keyword>
<comment type="caution">
    <text evidence="8">The sequence shown here is derived from an EMBL/GenBank/DDBJ whole genome shotgun (WGS) entry which is preliminary data.</text>
</comment>